<keyword evidence="1" id="KW-1133">Transmembrane helix</keyword>
<keyword evidence="1" id="KW-0812">Transmembrane</keyword>
<keyword evidence="3" id="KW-1185">Reference proteome</keyword>
<sequence length="222" mass="25606">MVVNVLCRRYITEVRFEYDSGNVVTVGASVVIISLSAWLGKLWSIRILQREQAQLKHGLEMKIAELNAVNESKVHVSKIQFEKEFKNYAELWDLVTPMVRELQALSQNKQSYERFKPHFFNLGKLKTDFGNLNASLFPFTDGKVNKASFALTEDLHEKWHLIDSHLEYLNKKALRKLSNETDCLVIEKEFCDQNDILTANIHNLSVTLSYAIKARNESMLVV</sequence>
<dbReference type="EMBL" id="VKGK01000021">
    <property type="protein sequence ID" value="TRY13292.1"/>
    <property type="molecule type" value="Genomic_DNA"/>
</dbReference>
<evidence type="ECO:0000313" key="3">
    <source>
        <dbReference type="Proteomes" id="UP000318126"/>
    </source>
</evidence>
<evidence type="ECO:0000256" key="1">
    <source>
        <dbReference type="SAM" id="Phobius"/>
    </source>
</evidence>
<proteinExistence type="predicted"/>
<dbReference type="Proteomes" id="UP000318126">
    <property type="component" value="Unassembled WGS sequence"/>
</dbReference>
<protein>
    <submittedName>
        <fullName evidence="2">Uncharacterized protein</fullName>
    </submittedName>
</protein>
<feature type="transmembrane region" description="Helical" evidence="1">
    <location>
        <begin position="20"/>
        <end position="40"/>
    </location>
</feature>
<gene>
    <name evidence="2" type="ORF">FN961_16735</name>
</gene>
<comment type="caution">
    <text evidence="2">The sequence shown here is derived from an EMBL/GenBank/DDBJ whole genome shotgun (WGS) entry which is preliminary data.</text>
</comment>
<dbReference type="OrthoDB" id="5918901at2"/>
<accession>A0A553JLG7</accession>
<dbReference type="RefSeq" id="WP_144041322.1">
    <property type="nucleotide sequence ID" value="NZ_BMPL01000018.1"/>
</dbReference>
<name>A0A553JLG7_SHEHA</name>
<reference evidence="3" key="1">
    <citation type="submission" date="2019-07" db="EMBL/GenBank/DDBJ databases">
        <title>Shewanella sp. YLB-08 draft genomic sequence.</title>
        <authorList>
            <person name="Yu L."/>
        </authorList>
    </citation>
    <scope>NUCLEOTIDE SEQUENCE [LARGE SCALE GENOMIC DNA]</scope>
    <source>
        <strain evidence="3">JCM 20706</strain>
    </source>
</reference>
<organism evidence="2 3">
    <name type="scientific">Shewanella hanedai</name>
    <name type="common">Alteromonas hanedai</name>
    <dbReference type="NCBI Taxonomy" id="25"/>
    <lineage>
        <taxon>Bacteria</taxon>
        <taxon>Pseudomonadati</taxon>
        <taxon>Pseudomonadota</taxon>
        <taxon>Gammaproteobacteria</taxon>
        <taxon>Alteromonadales</taxon>
        <taxon>Shewanellaceae</taxon>
        <taxon>Shewanella</taxon>
    </lineage>
</organism>
<dbReference type="AlphaFoldDB" id="A0A553JLG7"/>
<evidence type="ECO:0000313" key="2">
    <source>
        <dbReference type="EMBL" id="TRY13292.1"/>
    </source>
</evidence>
<keyword evidence="1" id="KW-0472">Membrane</keyword>